<dbReference type="RefSeq" id="WP_154717460.1">
    <property type="nucleotide sequence ID" value="NZ_LT837804.1"/>
</dbReference>
<proteinExistence type="predicted"/>
<keyword evidence="1" id="KW-0614">Plasmid</keyword>
<dbReference type="InterPro" id="IPR024249">
    <property type="entry name" value="DUF2761"/>
</dbReference>
<evidence type="ECO:0000313" key="1">
    <source>
        <dbReference type="EMBL" id="SMB33054.1"/>
    </source>
</evidence>
<name>A0A7Z7HU60_9PROT</name>
<accession>A0A7Z7HU60</accession>
<protein>
    <submittedName>
        <fullName evidence="1">Protein KleF</fullName>
    </submittedName>
</protein>
<dbReference type="Pfam" id="PF10959">
    <property type="entry name" value="DUF2761"/>
    <property type="match status" value="1"/>
</dbReference>
<sequence length="105" mass="11355">MAKFHQPKAPGYVCPKTGRVAVLAADLARSDMNGDAWAYFYNEEAGRMGLEAWRLVEGIDPNTHGNEFDVCFANGTFKTVGPLMTVFLGAADAARLAEELTSKNA</sequence>
<keyword evidence="2" id="KW-1185">Reference proteome</keyword>
<gene>
    <name evidence="1" type="primary">kleF</name>
    <name evidence="1" type="ORF">SDENCHOL_PA10004</name>
</gene>
<dbReference type="AlphaFoldDB" id="A0A7Z7HU60"/>
<dbReference type="EMBL" id="LT837804">
    <property type="protein sequence ID" value="SMB33054.1"/>
    <property type="molecule type" value="Genomic_DNA"/>
</dbReference>
<reference evidence="1" key="1">
    <citation type="submission" date="2017-03" db="EMBL/GenBank/DDBJ databases">
        <authorList>
            <consortium name="AG Boll"/>
        </authorList>
    </citation>
    <scope>NUCLEOTIDE SEQUENCE [LARGE SCALE GENOMIC DNA]</scope>
    <source>
        <strain evidence="1">Chol</strain>
    </source>
</reference>
<organism evidence="1 2">
    <name type="scientific">Sterolibacterium denitrificans</name>
    <dbReference type="NCBI Taxonomy" id="157592"/>
    <lineage>
        <taxon>Bacteria</taxon>
        <taxon>Pseudomonadati</taxon>
        <taxon>Pseudomonadota</taxon>
        <taxon>Betaproteobacteria</taxon>
        <taxon>Nitrosomonadales</taxon>
        <taxon>Sterolibacteriaceae</taxon>
        <taxon>Sterolibacterium</taxon>
    </lineage>
</organism>
<dbReference type="Proteomes" id="UP000242886">
    <property type="component" value="Plasmid SDENCHOLpa"/>
</dbReference>
<geneLocation type="plasmid" evidence="1 2">
    <name>SDENCHOLpa</name>
</geneLocation>
<evidence type="ECO:0000313" key="2">
    <source>
        <dbReference type="Proteomes" id="UP000242886"/>
    </source>
</evidence>